<keyword evidence="2" id="KW-1185">Reference proteome</keyword>
<organism evidence="1 2">
    <name type="scientific">Flavobacterium frigidimaris</name>
    <dbReference type="NCBI Taxonomy" id="262320"/>
    <lineage>
        <taxon>Bacteria</taxon>
        <taxon>Pseudomonadati</taxon>
        <taxon>Bacteroidota</taxon>
        <taxon>Flavobacteriia</taxon>
        <taxon>Flavobacteriales</taxon>
        <taxon>Flavobacteriaceae</taxon>
        <taxon>Flavobacterium</taxon>
    </lineage>
</organism>
<evidence type="ECO:0008006" key="3">
    <source>
        <dbReference type="Google" id="ProtNLM"/>
    </source>
</evidence>
<protein>
    <recommendedName>
        <fullName evidence="3">DUF3887 domain-containing protein</fullName>
    </recommendedName>
</protein>
<dbReference type="PROSITE" id="PS51257">
    <property type="entry name" value="PROKAR_LIPOPROTEIN"/>
    <property type="match status" value="1"/>
</dbReference>
<reference evidence="1 2" key="1">
    <citation type="submission" date="2016-11" db="EMBL/GenBank/DDBJ databases">
        <title>Whole genomes of Flavobacteriaceae.</title>
        <authorList>
            <person name="Stine C."/>
            <person name="Li C."/>
            <person name="Tadesse D."/>
        </authorList>
    </citation>
    <scope>NUCLEOTIDE SEQUENCE [LARGE SCALE GENOMIC DNA]</scope>
    <source>
        <strain evidence="1 2">DSM 15937</strain>
    </source>
</reference>
<dbReference type="Proteomes" id="UP000198382">
    <property type="component" value="Unassembled WGS sequence"/>
</dbReference>
<sequence>MRIKILFISLIILGCSNKVHKTNNPIEKTEYILKAIQKNQFELIQNEYLGIENNSQNIEAIDAMTKSVLEGIEKYGIPKLTQINIVKEEKWPIPNDFKNILTSDSVKVVTTESQRSYGKFKIKMVFAYVNNEVRLLDMETSSIK</sequence>
<dbReference type="RefSeq" id="WP_074662282.1">
    <property type="nucleotide sequence ID" value="NZ_MUGV01000009.1"/>
</dbReference>
<name>A0ABX4BUX4_FLAFR</name>
<evidence type="ECO:0000313" key="1">
    <source>
        <dbReference type="EMBL" id="OXA81076.1"/>
    </source>
</evidence>
<proteinExistence type="predicted"/>
<accession>A0ABX4BUX4</accession>
<evidence type="ECO:0000313" key="2">
    <source>
        <dbReference type="Proteomes" id="UP000198382"/>
    </source>
</evidence>
<comment type="caution">
    <text evidence="1">The sequence shown here is derived from an EMBL/GenBank/DDBJ whole genome shotgun (WGS) entry which is preliminary data.</text>
</comment>
<dbReference type="EMBL" id="MUGV01000009">
    <property type="protein sequence ID" value="OXA81076.1"/>
    <property type="molecule type" value="Genomic_DNA"/>
</dbReference>
<gene>
    <name evidence="1" type="ORF">B0A65_04850</name>
</gene>